<feature type="domain" description="HIT" evidence="2">
    <location>
        <begin position="11"/>
        <end position="118"/>
    </location>
</feature>
<dbReference type="PANTHER" id="PTHR46648:SF1">
    <property type="entry name" value="ADENOSINE 5'-MONOPHOSPHORAMIDASE HNT1"/>
    <property type="match status" value="1"/>
</dbReference>
<keyword evidence="4" id="KW-1185">Reference proteome</keyword>
<dbReference type="PROSITE" id="PS51084">
    <property type="entry name" value="HIT_2"/>
    <property type="match status" value="1"/>
</dbReference>
<dbReference type="InterPro" id="IPR001310">
    <property type="entry name" value="Histidine_triad_HIT"/>
</dbReference>
<dbReference type="PANTHER" id="PTHR46648">
    <property type="entry name" value="HIT FAMILY PROTEIN 1"/>
    <property type="match status" value="1"/>
</dbReference>
<dbReference type="Proteomes" id="UP000308530">
    <property type="component" value="Chromosome"/>
</dbReference>
<dbReference type="EMBL" id="CP058350">
    <property type="protein sequence ID" value="QLF71399.1"/>
    <property type="molecule type" value="Genomic_DNA"/>
</dbReference>
<evidence type="ECO:0000259" key="2">
    <source>
        <dbReference type="PROSITE" id="PS51084"/>
    </source>
</evidence>
<dbReference type="InterPro" id="IPR036265">
    <property type="entry name" value="HIT-like_sf"/>
</dbReference>
<dbReference type="PRINTS" id="PR00332">
    <property type="entry name" value="HISTRIAD"/>
</dbReference>
<evidence type="ECO:0000313" key="3">
    <source>
        <dbReference type="EMBL" id="QLF71399.1"/>
    </source>
</evidence>
<name>A0ABX6QSB5_9HYPH</name>
<gene>
    <name evidence="3" type="ORF">FE840_012795</name>
</gene>
<organism evidence="3 4">
    <name type="scientific">Peteryoungia desertarenae</name>
    <dbReference type="NCBI Taxonomy" id="1813451"/>
    <lineage>
        <taxon>Bacteria</taxon>
        <taxon>Pseudomonadati</taxon>
        <taxon>Pseudomonadota</taxon>
        <taxon>Alphaproteobacteria</taxon>
        <taxon>Hyphomicrobiales</taxon>
        <taxon>Rhizobiaceae</taxon>
        <taxon>Peteryoungia</taxon>
    </lineage>
</organism>
<dbReference type="SUPFAM" id="SSF54197">
    <property type="entry name" value="HIT-like"/>
    <property type="match status" value="1"/>
</dbReference>
<proteinExistence type="predicted"/>
<accession>A0ABX6QSB5</accession>
<sequence>MTNSAYDANNIFAKILKGEIPSVKVYEDDDALAFMDVMPQAPGHLLVIPKIGSRNILDADPAVLSKLLPLIQKLAHAVKDAFEADGILINQFNEPAAGQTVFHLHFHIIPRHQGMGLKPHAGGMEKVDVLEANAAKIRDALQESP</sequence>
<dbReference type="CDD" id="cd01277">
    <property type="entry name" value="HINT_subgroup"/>
    <property type="match status" value="1"/>
</dbReference>
<feature type="short sequence motif" description="Histidine triad motif" evidence="1">
    <location>
        <begin position="103"/>
        <end position="107"/>
    </location>
</feature>
<protein>
    <submittedName>
        <fullName evidence="3">HIT family protein</fullName>
    </submittedName>
</protein>
<dbReference type="Gene3D" id="3.30.428.10">
    <property type="entry name" value="HIT-like"/>
    <property type="match status" value="1"/>
</dbReference>
<reference evidence="3 4" key="1">
    <citation type="submission" date="2020-06" db="EMBL/GenBank/DDBJ databases">
        <title>Genome sequence of Rhizobium sp strain ADMK78.</title>
        <authorList>
            <person name="Rahi P."/>
        </authorList>
    </citation>
    <scope>NUCLEOTIDE SEQUENCE [LARGE SCALE GENOMIC DNA]</scope>
    <source>
        <strain evidence="3 4">ADMK78</strain>
    </source>
</reference>
<evidence type="ECO:0000256" key="1">
    <source>
        <dbReference type="PROSITE-ProRule" id="PRU00464"/>
    </source>
</evidence>
<dbReference type="Pfam" id="PF01230">
    <property type="entry name" value="HIT"/>
    <property type="match status" value="1"/>
</dbReference>
<dbReference type="InterPro" id="IPR011146">
    <property type="entry name" value="HIT-like"/>
</dbReference>
<evidence type="ECO:0000313" key="4">
    <source>
        <dbReference type="Proteomes" id="UP000308530"/>
    </source>
</evidence>
<dbReference type="RefSeq" id="WP_138288778.1">
    <property type="nucleotide sequence ID" value="NZ_CP058350.1"/>
</dbReference>
<dbReference type="InterPro" id="IPR039384">
    <property type="entry name" value="HINT"/>
</dbReference>